<evidence type="ECO:0000256" key="4">
    <source>
        <dbReference type="ARBA" id="ARBA00022827"/>
    </source>
</evidence>
<dbReference type="KEGG" id="rcr:NCTC10994_03306"/>
<dbReference type="InterPro" id="IPR009075">
    <property type="entry name" value="AcylCo_DH/oxidase_C"/>
</dbReference>
<evidence type="ECO:0000259" key="6">
    <source>
        <dbReference type="Pfam" id="PF00441"/>
    </source>
</evidence>
<evidence type="ECO:0000313" key="7">
    <source>
        <dbReference type="EMBL" id="SQI36340.1"/>
    </source>
</evidence>
<keyword evidence="4" id="KW-0274">FAD</keyword>
<organism evidence="7 8">
    <name type="scientific">Rhodococcus coprophilus</name>
    <dbReference type="NCBI Taxonomy" id="38310"/>
    <lineage>
        <taxon>Bacteria</taxon>
        <taxon>Bacillati</taxon>
        <taxon>Actinomycetota</taxon>
        <taxon>Actinomycetes</taxon>
        <taxon>Mycobacteriales</taxon>
        <taxon>Nocardiaceae</taxon>
        <taxon>Rhodococcus</taxon>
    </lineage>
</organism>
<keyword evidence="3" id="KW-0285">Flavoprotein</keyword>
<keyword evidence="8" id="KW-1185">Reference proteome</keyword>
<dbReference type="SUPFAM" id="SSF56645">
    <property type="entry name" value="Acyl-CoA dehydrogenase NM domain-like"/>
    <property type="match status" value="1"/>
</dbReference>
<comment type="cofactor">
    <cofactor evidence="1">
        <name>FAD</name>
        <dbReference type="ChEBI" id="CHEBI:57692"/>
    </cofactor>
</comment>
<dbReference type="InterPro" id="IPR046373">
    <property type="entry name" value="Acyl-CoA_Oxase/DH_mid-dom_sf"/>
</dbReference>
<dbReference type="Pfam" id="PF00441">
    <property type="entry name" value="Acyl-CoA_dh_1"/>
    <property type="match status" value="1"/>
</dbReference>
<dbReference type="STRING" id="1219011.GCA_001895045_03426"/>
<reference evidence="7 8" key="1">
    <citation type="submission" date="2018-06" db="EMBL/GenBank/DDBJ databases">
        <authorList>
            <consortium name="Pathogen Informatics"/>
            <person name="Doyle S."/>
        </authorList>
    </citation>
    <scope>NUCLEOTIDE SEQUENCE [LARGE SCALE GENOMIC DNA]</scope>
    <source>
        <strain evidence="7 8">NCTC10994</strain>
    </source>
</reference>
<dbReference type="InterPro" id="IPR036250">
    <property type="entry name" value="AcylCo_DH-like_C"/>
</dbReference>
<dbReference type="GO" id="GO:0003995">
    <property type="term" value="F:acyl-CoA dehydrogenase activity"/>
    <property type="evidence" value="ECO:0007669"/>
    <property type="project" value="TreeGrafter"/>
</dbReference>
<evidence type="ECO:0000256" key="2">
    <source>
        <dbReference type="ARBA" id="ARBA00009347"/>
    </source>
</evidence>
<dbReference type="GO" id="GO:0050660">
    <property type="term" value="F:flavin adenine dinucleotide binding"/>
    <property type="evidence" value="ECO:0007669"/>
    <property type="project" value="InterPro"/>
</dbReference>
<protein>
    <submittedName>
        <fullName evidence="7">Acyl-CoA dehydrogenase</fullName>
        <ecNumber evidence="7">1.3.99.-</ecNumber>
    </submittedName>
</protein>
<gene>
    <name evidence="7" type="primary">caiA_5</name>
    <name evidence="7" type="ORF">NCTC10994_03306</name>
</gene>
<dbReference type="Gene3D" id="1.20.140.10">
    <property type="entry name" value="Butyryl-CoA Dehydrogenase, subunit A, domain 3"/>
    <property type="match status" value="1"/>
</dbReference>
<dbReference type="AlphaFoldDB" id="A0A2X4UTK9"/>
<evidence type="ECO:0000256" key="3">
    <source>
        <dbReference type="ARBA" id="ARBA00022630"/>
    </source>
</evidence>
<dbReference type="PANTHER" id="PTHR43884:SF20">
    <property type="entry name" value="ACYL-COA DEHYDROGENASE FADE28"/>
    <property type="match status" value="1"/>
</dbReference>
<keyword evidence="5 7" id="KW-0560">Oxidoreductase</keyword>
<evidence type="ECO:0000256" key="5">
    <source>
        <dbReference type="ARBA" id="ARBA00023002"/>
    </source>
</evidence>
<dbReference type="PANTHER" id="PTHR43884">
    <property type="entry name" value="ACYL-COA DEHYDROGENASE"/>
    <property type="match status" value="1"/>
</dbReference>
<proteinExistence type="inferred from homology"/>
<dbReference type="RefSeq" id="WP_072703007.1">
    <property type="nucleotide sequence ID" value="NZ_JAFBBL010000001.1"/>
</dbReference>
<dbReference type="EC" id="1.3.99.-" evidence="7"/>
<dbReference type="Gene3D" id="2.40.110.10">
    <property type="entry name" value="Butyryl-CoA Dehydrogenase, subunit A, domain 2"/>
    <property type="match status" value="1"/>
</dbReference>
<dbReference type="InterPro" id="IPR037069">
    <property type="entry name" value="AcylCoA_DH/ox_N_sf"/>
</dbReference>
<sequence length="365" mass="37682">MSEFTAELISATTSMIDRIGVDLQTPAPGMAETIWTQFGDAGFATLGVPETAGGSGATLADALAVVSVAAQRGALTPLVEHGILATWLSATAGHTLTSATATAAAGPACTVRLLDNAVVLDGTVTDVAYAPDADTVVLILPPEPGAEGSSVAAVPLTEPGVTVSSHTDLTGASTGDITFEGVPVTFFGSSPISLDEFTRRGALAYAAATAATATAVHHYTLRYASERTQFGRPLAKFQAVQQQLAQVAALTTMMEIAVDVAITAHERPGDTRVATAAAKLVTAASAHPVAATGHHIHGAIGTTSEHPLGRFTTSLWSWRDRYGSERFWAEDLASLILDDGVDVWDVIVGTRLPRTSTPTTNRNPA</sequence>
<dbReference type="Gene3D" id="1.10.540.10">
    <property type="entry name" value="Acyl-CoA dehydrogenase/oxidase, N-terminal domain"/>
    <property type="match status" value="1"/>
</dbReference>
<dbReference type="EMBL" id="LS483468">
    <property type="protein sequence ID" value="SQI36340.1"/>
    <property type="molecule type" value="Genomic_DNA"/>
</dbReference>
<dbReference type="Proteomes" id="UP000249091">
    <property type="component" value="Chromosome 1"/>
</dbReference>
<accession>A0A2X4UTK9</accession>
<evidence type="ECO:0000256" key="1">
    <source>
        <dbReference type="ARBA" id="ARBA00001974"/>
    </source>
</evidence>
<dbReference type="SUPFAM" id="SSF47203">
    <property type="entry name" value="Acyl-CoA dehydrogenase C-terminal domain-like"/>
    <property type="match status" value="1"/>
</dbReference>
<dbReference type="InterPro" id="IPR009100">
    <property type="entry name" value="AcylCoA_DH/oxidase_NM_dom_sf"/>
</dbReference>
<evidence type="ECO:0000313" key="8">
    <source>
        <dbReference type="Proteomes" id="UP000249091"/>
    </source>
</evidence>
<feature type="domain" description="Acyl-CoA dehydrogenase/oxidase C-terminal" evidence="6">
    <location>
        <begin position="201"/>
        <end position="312"/>
    </location>
</feature>
<name>A0A2X4UTK9_9NOCA</name>
<comment type="similarity">
    <text evidence="2">Belongs to the acyl-CoA dehydrogenase family.</text>
</comment>